<keyword evidence="2" id="KW-1185">Reference proteome</keyword>
<reference evidence="1" key="1">
    <citation type="journal article" date="2021" name="Microb. Physiol.">
        <title>Proteogenomic Insights into the Physiology of Marine, Sulfate-Reducing, Filamentous Desulfonema limicola and Desulfonema magnum.</title>
        <authorList>
            <person name="Schnaars V."/>
            <person name="Wohlbrand L."/>
            <person name="Scheve S."/>
            <person name="Hinrichs C."/>
            <person name="Reinhardt R."/>
            <person name="Rabus R."/>
        </authorList>
    </citation>
    <scope>NUCLEOTIDE SEQUENCE</scope>
    <source>
        <strain evidence="1">4be13</strain>
    </source>
</reference>
<protein>
    <submittedName>
        <fullName evidence="1">Uncharacterized protein</fullName>
    </submittedName>
</protein>
<evidence type="ECO:0000313" key="1">
    <source>
        <dbReference type="EMBL" id="QTA91937.1"/>
    </source>
</evidence>
<gene>
    <name evidence="1" type="ORF">dnm_080100</name>
</gene>
<dbReference type="AlphaFoldDB" id="A0A975BUV8"/>
<name>A0A975BUV8_9BACT</name>
<dbReference type="KEGG" id="dmm:dnm_080100"/>
<accession>A0A975BUV8</accession>
<organism evidence="1 2">
    <name type="scientific">Desulfonema magnum</name>
    <dbReference type="NCBI Taxonomy" id="45655"/>
    <lineage>
        <taxon>Bacteria</taxon>
        <taxon>Pseudomonadati</taxon>
        <taxon>Thermodesulfobacteriota</taxon>
        <taxon>Desulfobacteria</taxon>
        <taxon>Desulfobacterales</taxon>
        <taxon>Desulfococcaceae</taxon>
        <taxon>Desulfonema</taxon>
    </lineage>
</organism>
<dbReference type="EMBL" id="CP061800">
    <property type="protein sequence ID" value="QTA91937.1"/>
    <property type="molecule type" value="Genomic_DNA"/>
</dbReference>
<proteinExistence type="predicted"/>
<dbReference type="Proteomes" id="UP000663722">
    <property type="component" value="Chromosome"/>
</dbReference>
<evidence type="ECO:0000313" key="2">
    <source>
        <dbReference type="Proteomes" id="UP000663722"/>
    </source>
</evidence>
<sequence length="103" mass="11487">MSADLVDNFEYVGMKAARGFPEKNIPAFCYGEETIILGKNPDFFSPGQIPENLWSGTYTRCSNFFCHSCESRNPQLPEHRVGQKRIPAFGGMTGFLSESGQKT</sequence>